<proteinExistence type="predicted"/>
<feature type="domain" description="DUF6741" evidence="1">
    <location>
        <begin position="85"/>
        <end position="144"/>
    </location>
</feature>
<comment type="caution">
    <text evidence="2">The sequence shown here is derived from an EMBL/GenBank/DDBJ whole genome shotgun (WGS) entry which is preliminary data.</text>
</comment>
<gene>
    <name evidence="2" type="ORF">A0H81_03674</name>
</gene>
<dbReference type="OrthoDB" id="10268011at2759"/>
<evidence type="ECO:0000313" key="3">
    <source>
        <dbReference type="Proteomes" id="UP000092993"/>
    </source>
</evidence>
<dbReference type="Pfam" id="PF20526">
    <property type="entry name" value="DUF6741"/>
    <property type="match status" value="1"/>
</dbReference>
<accession>A0A1C7MJL1</accession>
<reference evidence="2 3" key="1">
    <citation type="submission" date="2016-03" db="EMBL/GenBank/DDBJ databases">
        <title>Whole genome sequencing of Grifola frondosa 9006-11.</title>
        <authorList>
            <person name="Min B."/>
            <person name="Park H."/>
            <person name="Kim J.-G."/>
            <person name="Cho H."/>
            <person name="Oh Y.-L."/>
            <person name="Kong W.-S."/>
            <person name="Choi I.-G."/>
        </authorList>
    </citation>
    <scope>NUCLEOTIDE SEQUENCE [LARGE SCALE GENOMIC DNA]</scope>
    <source>
        <strain evidence="2 3">9006-11</strain>
    </source>
</reference>
<protein>
    <recommendedName>
        <fullName evidence="1">DUF6741 domain-containing protein</fullName>
    </recommendedName>
</protein>
<sequence length="150" mass="16969">MVLTATITMTPLPQESMGRIIRMEPIRFILLNILTSLANAVQFSAYDDLDLRDPYYGGERLGTPYMRHRRYSSMSRSLSRHGRPGLDGYRRMSSTVIKFKRKGGFRSGITLGEAMSDAHLSGNDSYSLYDLNADHRGRIILKIRASLPNP</sequence>
<dbReference type="InterPro" id="IPR046629">
    <property type="entry name" value="DUF6741"/>
</dbReference>
<dbReference type="EMBL" id="LUGG01000003">
    <property type="protein sequence ID" value="OBZ76968.1"/>
    <property type="molecule type" value="Genomic_DNA"/>
</dbReference>
<dbReference type="Proteomes" id="UP000092993">
    <property type="component" value="Unassembled WGS sequence"/>
</dbReference>
<evidence type="ECO:0000313" key="2">
    <source>
        <dbReference type="EMBL" id="OBZ76968.1"/>
    </source>
</evidence>
<name>A0A1C7MJL1_GRIFR</name>
<dbReference type="AlphaFoldDB" id="A0A1C7MJL1"/>
<dbReference type="STRING" id="5627.A0A1C7MJL1"/>
<keyword evidence="3" id="KW-1185">Reference proteome</keyword>
<organism evidence="2 3">
    <name type="scientific">Grifola frondosa</name>
    <name type="common">Maitake</name>
    <name type="synonym">Polyporus frondosus</name>
    <dbReference type="NCBI Taxonomy" id="5627"/>
    <lineage>
        <taxon>Eukaryota</taxon>
        <taxon>Fungi</taxon>
        <taxon>Dikarya</taxon>
        <taxon>Basidiomycota</taxon>
        <taxon>Agaricomycotina</taxon>
        <taxon>Agaricomycetes</taxon>
        <taxon>Polyporales</taxon>
        <taxon>Grifolaceae</taxon>
        <taxon>Grifola</taxon>
    </lineage>
</organism>
<evidence type="ECO:0000259" key="1">
    <source>
        <dbReference type="Pfam" id="PF20526"/>
    </source>
</evidence>